<evidence type="ECO:0000313" key="3">
    <source>
        <dbReference type="Proteomes" id="UP000199137"/>
    </source>
</evidence>
<dbReference type="EMBL" id="FOWC01000002">
    <property type="protein sequence ID" value="SFO59469.1"/>
    <property type="molecule type" value="Genomic_DNA"/>
</dbReference>
<evidence type="ECO:0000259" key="1">
    <source>
        <dbReference type="Pfam" id="PF08924"/>
    </source>
</evidence>
<proteinExistence type="predicted"/>
<name>A0A1I5IGE7_9PSEU</name>
<evidence type="ECO:0000313" key="2">
    <source>
        <dbReference type="EMBL" id="SFO59469.1"/>
    </source>
</evidence>
<dbReference type="Pfam" id="PF08924">
    <property type="entry name" value="Rv2525c_GlyHyd-like"/>
    <property type="match status" value="1"/>
</dbReference>
<gene>
    <name evidence="2" type="ORF">SAMN05421854_102449</name>
</gene>
<dbReference type="OrthoDB" id="4369457at2"/>
<protein>
    <recommendedName>
        <fullName evidence="1">Rv2525c-like glycoside hydrolase-like domain-containing protein</fullName>
    </recommendedName>
</protein>
<dbReference type="AlphaFoldDB" id="A0A1I5IGE7"/>
<dbReference type="STRING" id="112413.SAMN05421854_102449"/>
<dbReference type="Proteomes" id="UP000199137">
    <property type="component" value="Unassembled WGS sequence"/>
</dbReference>
<feature type="domain" description="Rv2525c-like glycoside hydrolase-like" evidence="1">
    <location>
        <begin position="16"/>
        <end position="146"/>
    </location>
</feature>
<accession>A0A1I5IGE7</accession>
<sequence length="308" mass="32137">MARWADYSAGRPSGAALRKAGFSGVIRYIGLGSEGKQLAAAEYRDLAGEFGAANVLLVAEAGTGDAWGSETDDDYARGLANGRVAVADARATGVPDWVPLACAADAHAQAFQLDDVVRYASGFRDAVGQSRCGFYGFSETLAAVHDAGIGSWYWRCGSEPTTAEKQWVNFWQRNRDPQRITVAGTPCDINEVYRIPTTEDDMPSIDDLLTASVGKRANGTDVSLKDAIVNTYLAQFQGGGDGGALAVKAGINALNAKLDALTQAVAKLAADPEITPDALKAMLNDAIANNVKITGSVAITGTGGEAGQ</sequence>
<dbReference type="Gene3D" id="3.20.20.80">
    <property type="entry name" value="Glycosidases"/>
    <property type="match status" value="1"/>
</dbReference>
<dbReference type="RefSeq" id="WP_093573028.1">
    <property type="nucleotide sequence ID" value="NZ_FOWC01000002.1"/>
</dbReference>
<dbReference type="InterPro" id="IPR015020">
    <property type="entry name" value="Rv2525c-like_Glyco_Hydro-like"/>
</dbReference>
<reference evidence="2 3" key="1">
    <citation type="submission" date="2016-10" db="EMBL/GenBank/DDBJ databases">
        <authorList>
            <person name="de Groot N.N."/>
        </authorList>
    </citation>
    <scope>NUCLEOTIDE SEQUENCE [LARGE SCALE GENOMIC DNA]</scope>
    <source>
        <strain evidence="2 3">DSM 44637</strain>
    </source>
</reference>
<organism evidence="2 3">
    <name type="scientific">Amycolatopsis rubida</name>
    <dbReference type="NCBI Taxonomy" id="112413"/>
    <lineage>
        <taxon>Bacteria</taxon>
        <taxon>Bacillati</taxon>
        <taxon>Actinomycetota</taxon>
        <taxon>Actinomycetes</taxon>
        <taxon>Pseudonocardiales</taxon>
        <taxon>Pseudonocardiaceae</taxon>
        <taxon>Amycolatopsis</taxon>
    </lineage>
</organism>